<evidence type="ECO:0000313" key="3">
    <source>
        <dbReference type="Proteomes" id="UP000015102"/>
    </source>
</evidence>
<dbReference type="AlphaFoldDB" id="T1H699"/>
<keyword evidence="3" id="KW-1185">Reference proteome</keyword>
<keyword evidence="1" id="KW-1133">Transmembrane helix</keyword>
<dbReference type="Proteomes" id="UP000015102">
    <property type="component" value="Unassembled WGS sequence"/>
</dbReference>
<dbReference type="HOGENOM" id="CLU_3130236_0_0_1"/>
<accession>T1H699</accession>
<name>T1H699_MEGSC</name>
<proteinExistence type="predicted"/>
<protein>
    <submittedName>
        <fullName evidence="2">Uncharacterized protein</fullName>
    </submittedName>
</protein>
<dbReference type="EnsemblMetazoa" id="MESCA012232-RA">
    <property type="protein sequence ID" value="MESCA012232-PA"/>
    <property type="gene ID" value="MESCA012232"/>
</dbReference>
<evidence type="ECO:0000256" key="1">
    <source>
        <dbReference type="SAM" id="Phobius"/>
    </source>
</evidence>
<reference evidence="2" key="2">
    <citation type="submission" date="2015-06" db="UniProtKB">
        <authorList>
            <consortium name="EnsemblMetazoa"/>
        </authorList>
    </citation>
    <scope>IDENTIFICATION</scope>
</reference>
<keyword evidence="1" id="KW-0812">Transmembrane</keyword>
<reference evidence="3" key="1">
    <citation type="submission" date="2013-02" db="EMBL/GenBank/DDBJ databases">
        <authorList>
            <person name="Hughes D."/>
        </authorList>
    </citation>
    <scope>NUCLEOTIDE SEQUENCE</scope>
    <source>
        <strain>Durham</strain>
        <strain evidence="3">NC isolate 2 -- Noor lab</strain>
    </source>
</reference>
<feature type="transmembrane region" description="Helical" evidence="1">
    <location>
        <begin position="20"/>
        <end position="41"/>
    </location>
</feature>
<organism evidence="2 3">
    <name type="scientific">Megaselia scalaris</name>
    <name type="common">Humpbacked fly</name>
    <name type="synonym">Phora scalaris</name>
    <dbReference type="NCBI Taxonomy" id="36166"/>
    <lineage>
        <taxon>Eukaryota</taxon>
        <taxon>Metazoa</taxon>
        <taxon>Ecdysozoa</taxon>
        <taxon>Arthropoda</taxon>
        <taxon>Hexapoda</taxon>
        <taxon>Insecta</taxon>
        <taxon>Pterygota</taxon>
        <taxon>Neoptera</taxon>
        <taxon>Endopterygota</taxon>
        <taxon>Diptera</taxon>
        <taxon>Brachycera</taxon>
        <taxon>Muscomorpha</taxon>
        <taxon>Platypezoidea</taxon>
        <taxon>Phoridae</taxon>
        <taxon>Megaseliini</taxon>
        <taxon>Megaselia</taxon>
    </lineage>
</organism>
<sequence length="50" mass="5645">VLFLKKLTSSTHKIGINTVVKFSVNFILLIFFKNILNCILFPPLKGIPLT</sequence>
<keyword evidence="1" id="KW-0472">Membrane</keyword>
<evidence type="ECO:0000313" key="2">
    <source>
        <dbReference type="EnsemblMetazoa" id="MESCA012232-PA"/>
    </source>
</evidence>